<dbReference type="RefSeq" id="WP_136414189.1">
    <property type="nucleotide sequence ID" value="NZ_CP039396.1"/>
</dbReference>
<evidence type="ECO:0000313" key="1">
    <source>
        <dbReference type="EMBL" id="QCD41490.1"/>
    </source>
</evidence>
<accession>A0A4P7W290</accession>
<evidence type="ECO:0000313" key="2">
    <source>
        <dbReference type="Proteomes" id="UP000297149"/>
    </source>
</evidence>
<protein>
    <recommendedName>
        <fullName evidence="3">Sensor histidine kinase</fullName>
    </recommendedName>
</protein>
<dbReference type="EMBL" id="CP039396">
    <property type="protein sequence ID" value="QCD41490.1"/>
    <property type="molecule type" value="Genomic_DNA"/>
</dbReference>
<keyword evidence="2" id="KW-1185">Reference proteome</keyword>
<reference evidence="2" key="1">
    <citation type="submission" date="2019-02" db="EMBL/GenBank/DDBJ databases">
        <title>Isolation and identification of novel species under the genus Muribaculum.</title>
        <authorList>
            <person name="Miyake S."/>
            <person name="Ding Y."/>
            <person name="Low A."/>
            <person name="Soh M."/>
            <person name="Seedorf H."/>
        </authorList>
    </citation>
    <scope>NUCLEOTIDE SEQUENCE [LARGE SCALE GENOMIC DNA]</scope>
    <source>
        <strain evidence="2">H5</strain>
    </source>
</reference>
<dbReference type="Proteomes" id="UP000297149">
    <property type="component" value="Chromosome"/>
</dbReference>
<dbReference type="AlphaFoldDB" id="A0A4P7W290"/>
<proteinExistence type="predicted"/>
<name>A0A4P7W290_9BACT</name>
<evidence type="ECO:0008006" key="3">
    <source>
        <dbReference type="Google" id="ProtNLM"/>
    </source>
</evidence>
<gene>
    <name evidence="1" type="ORF">E7747_03740</name>
</gene>
<organism evidence="1 2">
    <name type="scientific">Duncaniella dubosii</name>
    <dbReference type="NCBI Taxonomy" id="2518971"/>
    <lineage>
        <taxon>Bacteria</taxon>
        <taxon>Pseudomonadati</taxon>
        <taxon>Bacteroidota</taxon>
        <taxon>Bacteroidia</taxon>
        <taxon>Bacteroidales</taxon>
        <taxon>Muribaculaceae</taxon>
        <taxon>Duncaniella</taxon>
    </lineage>
</organism>
<sequence>MKDFKIKSSLLVGALVMMLCYNLLCLKELYEGISAQTRELVEQSLRDADLDEVLNRATKYPEINPDIAYQGKSMSQSRSIRGDTLHVTIVDGNDSVMATRTTPLARVQTILT</sequence>
<dbReference type="KEGG" id="ddb:E7747_03740"/>